<dbReference type="EMBL" id="AP024702">
    <property type="protein sequence ID" value="BCX48922.1"/>
    <property type="molecule type" value="Genomic_DNA"/>
</dbReference>
<feature type="signal peptide" evidence="1">
    <location>
        <begin position="1"/>
        <end position="22"/>
    </location>
</feature>
<sequence>MRATIPLLTLAAALAAAPSAHGQTTSSSANLPRVVIPTSREPVQRTRPMAQTGTQLYPWRQNIRATVFWVGEQPTQNNPTPNCKSSWDTKWMENFGGYDNPDPSQRIADHRNSDFRPKAFIPKLNPFYIALPYNDVGGYRSHKKEASRVIPWFARMSPQPGKTTLKGRWIQIYHGGRSCYAQWEDCGPWRTDDWEYVFGNQPPKNRSNKSAAIDISPSVRDYLGLHSGELCHWRFVEAAQVPYGPWKKYGNQTVVTRDGADLEAKRKYLEYLRKLRDEQYKRSGSSNERH</sequence>
<evidence type="ECO:0000313" key="3">
    <source>
        <dbReference type="Proteomes" id="UP001374893"/>
    </source>
</evidence>
<dbReference type="RefSeq" id="WP_338685335.1">
    <property type="nucleotide sequence ID" value="NZ_AP024702.1"/>
</dbReference>
<accession>A0ABN6H8H3</accession>
<reference evidence="2 3" key="1">
    <citation type="submission" date="2021-06" db="EMBL/GenBank/DDBJ databases">
        <title>Complete genome of Haloferula helveola possessing various polysaccharide degrading enzymes.</title>
        <authorList>
            <person name="Takami H."/>
            <person name="Huang C."/>
            <person name="Hamasaki K."/>
        </authorList>
    </citation>
    <scope>NUCLEOTIDE SEQUENCE [LARGE SCALE GENOMIC DNA]</scope>
    <source>
        <strain evidence="2 3">CN-1</strain>
    </source>
</reference>
<evidence type="ECO:0000256" key="1">
    <source>
        <dbReference type="SAM" id="SignalP"/>
    </source>
</evidence>
<keyword evidence="1" id="KW-0732">Signal</keyword>
<organism evidence="2 3">
    <name type="scientific">Haloferula helveola</name>
    <dbReference type="NCBI Taxonomy" id="490095"/>
    <lineage>
        <taxon>Bacteria</taxon>
        <taxon>Pseudomonadati</taxon>
        <taxon>Verrucomicrobiota</taxon>
        <taxon>Verrucomicrobiia</taxon>
        <taxon>Verrucomicrobiales</taxon>
        <taxon>Verrucomicrobiaceae</taxon>
        <taxon>Haloferula</taxon>
    </lineage>
</organism>
<feature type="chain" id="PRO_5046534208" evidence="1">
    <location>
        <begin position="23"/>
        <end position="290"/>
    </location>
</feature>
<proteinExistence type="predicted"/>
<protein>
    <submittedName>
        <fullName evidence="2">Endo alpha-1,4 polygalactosaminidase</fullName>
    </submittedName>
</protein>
<name>A0ABN6H8H3_9BACT</name>
<dbReference type="Proteomes" id="UP001374893">
    <property type="component" value="Chromosome"/>
</dbReference>
<gene>
    <name evidence="2" type="ORF">HAHE_28300</name>
</gene>
<evidence type="ECO:0000313" key="2">
    <source>
        <dbReference type="EMBL" id="BCX48922.1"/>
    </source>
</evidence>
<keyword evidence="3" id="KW-1185">Reference proteome</keyword>